<evidence type="ECO:0000256" key="2">
    <source>
        <dbReference type="ARBA" id="ARBA00007524"/>
    </source>
</evidence>
<name>A0A1J1LQV7_9CYAN</name>
<protein>
    <submittedName>
        <fullName evidence="7">TspO and MBR like proteins</fullName>
    </submittedName>
</protein>
<dbReference type="GO" id="GO:0033013">
    <property type="term" value="P:tetrapyrrole metabolic process"/>
    <property type="evidence" value="ECO:0007669"/>
    <property type="project" value="UniProtKB-ARBA"/>
</dbReference>
<evidence type="ECO:0000256" key="6">
    <source>
        <dbReference type="SAM" id="Phobius"/>
    </source>
</evidence>
<dbReference type="RefSeq" id="WP_072721591.1">
    <property type="nucleotide sequence ID" value="NZ_LN889813.1"/>
</dbReference>
<keyword evidence="8" id="KW-1185">Reference proteome</keyword>
<proteinExistence type="inferred from homology"/>
<evidence type="ECO:0000256" key="3">
    <source>
        <dbReference type="ARBA" id="ARBA00022692"/>
    </source>
</evidence>
<dbReference type="STRING" id="671072.PL9214650254"/>
<evidence type="ECO:0000313" key="8">
    <source>
        <dbReference type="Proteomes" id="UP000184315"/>
    </source>
</evidence>
<gene>
    <name evidence="7" type="ORF">PL9214650254</name>
</gene>
<keyword evidence="3 6" id="KW-0812">Transmembrane</keyword>
<feature type="transmembrane region" description="Helical" evidence="6">
    <location>
        <begin position="103"/>
        <end position="123"/>
    </location>
</feature>
<organism evidence="7 8">
    <name type="scientific">Planktothrix tepida PCC 9214</name>
    <dbReference type="NCBI Taxonomy" id="671072"/>
    <lineage>
        <taxon>Bacteria</taxon>
        <taxon>Bacillati</taxon>
        <taxon>Cyanobacteriota</taxon>
        <taxon>Cyanophyceae</taxon>
        <taxon>Oscillatoriophycideae</taxon>
        <taxon>Oscillatoriales</taxon>
        <taxon>Microcoleaceae</taxon>
        <taxon>Planktothrix</taxon>
    </lineage>
</organism>
<dbReference type="PIRSF" id="PIRSF005859">
    <property type="entry name" value="PBR"/>
    <property type="match status" value="1"/>
</dbReference>
<reference evidence="8" key="1">
    <citation type="submission" date="2015-10" db="EMBL/GenBank/DDBJ databases">
        <authorList>
            <person name="Regsiter A."/>
            <person name="william w."/>
        </authorList>
    </citation>
    <scope>NUCLEOTIDE SEQUENCE [LARGE SCALE GENOMIC DNA]</scope>
</reference>
<dbReference type="EMBL" id="CZDF01000172">
    <property type="protein sequence ID" value="CUR34815.1"/>
    <property type="molecule type" value="Genomic_DNA"/>
</dbReference>
<sequence>MIKSWMVIGGVAFLVALASNILLTPNDIRWFNRLTRPGWLTFEKAIPLIWTIVFIGGAWSAILVWEAEPQTPQTWVLMGFYLLVELVILSYTPVMCKTKSLRVGTILGGTGFILGLMLMISVWPISQTAAFLLLPFVLWSPIGTYTTWAMIPLNPADA</sequence>
<feature type="transmembrane region" description="Helical" evidence="6">
    <location>
        <begin position="45"/>
        <end position="67"/>
    </location>
</feature>
<comment type="similarity">
    <text evidence="2">Belongs to the TspO/BZRP family.</text>
</comment>
<dbReference type="PANTHER" id="PTHR10057">
    <property type="entry name" value="PERIPHERAL-TYPE BENZODIAZEPINE RECEPTOR"/>
    <property type="match status" value="1"/>
</dbReference>
<dbReference type="Proteomes" id="UP000184315">
    <property type="component" value="Unassembled WGS sequence"/>
</dbReference>
<feature type="transmembrane region" description="Helical" evidence="6">
    <location>
        <begin position="6"/>
        <end position="24"/>
    </location>
</feature>
<accession>A0A1J1LQV7</accession>
<dbReference type="Gene3D" id="1.20.1260.100">
    <property type="entry name" value="TspO/MBR protein"/>
    <property type="match status" value="1"/>
</dbReference>
<comment type="subcellular location">
    <subcellularLocation>
        <location evidence="1">Membrane</location>
        <topology evidence="1">Multi-pass membrane protein</topology>
    </subcellularLocation>
</comment>
<evidence type="ECO:0000256" key="4">
    <source>
        <dbReference type="ARBA" id="ARBA00022989"/>
    </source>
</evidence>
<feature type="transmembrane region" description="Helical" evidence="6">
    <location>
        <begin position="129"/>
        <end position="151"/>
    </location>
</feature>
<dbReference type="Pfam" id="PF03073">
    <property type="entry name" value="TspO_MBR"/>
    <property type="match status" value="1"/>
</dbReference>
<dbReference type="InterPro" id="IPR038330">
    <property type="entry name" value="TspO/MBR-related_sf"/>
</dbReference>
<keyword evidence="5 6" id="KW-0472">Membrane</keyword>
<evidence type="ECO:0000256" key="1">
    <source>
        <dbReference type="ARBA" id="ARBA00004141"/>
    </source>
</evidence>
<dbReference type="InterPro" id="IPR004307">
    <property type="entry name" value="TspO_MBR"/>
</dbReference>
<feature type="transmembrane region" description="Helical" evidence="6">
    <location>
        <begin position="73"/>
        <end position="91"/>
    </location>
</feature>
<keyword evidence="4 6" id="KW-1133">Transmembrane helix</keyword>
<evidence type="ECO:0000313" key="7">
    <source>
        <dbReference type="EMBL" id="CUR34815.1"/>
    </source>
</evidence>
<dbReference type="GO" id="GO:0016020">
    <property type="term" value="C:membrane"/>
    <property type="evidence" value="ECO:0007669"/>
    <property type="project" value="UniProtKB-SubCell"/>
</dbReference>
<dbReference type="PANTHER" id="PTHR10057:SF0">
    <property type="entry name" value="TRANSLOCATOR PROTEIN"/>
    <property type="match status" value="1"/>
</dbReference>
<dbReference type="AlphaFoldDB" id="A0A1J1LQV7"/>
<dbReference type="CDD" id="cd15904">
    <property type="entry name" value="TSPO_MBR"/>
    <property type="match status" value="1"/>
</dbReference>
<dbReference type="OrthoDB" id="529996at2"/>
<evidence type="ECO:0000256" key="5">
    <source>
        <dbReference type="ARBA" id="ARBA00023136"/>
    </source>
</evidence>